<dbReference type="Pfam" id="PF24708">
    <property type="entry name" value="Lip_C"/>
    <property type="match status" value="1"/>
</dbReference>
<dbReference type="EMBL" id="KE361632">
    <property type="protein sequence ID" value="EPQ29130.1"/>
    <property type="molecule type" value="Genomic_DNA"/>
</dbReference>
<accession>A0A061HAS5</accession>
<dbReference type="SUPFAM" id="SSF53474">
    <property type="entry name" value="alpha/beta-Hydrolases"/>
    <property type="match status" value="1"/>
</dbReference>
<feature type="domain" description="Lipase-like C-terminal" evidence="7">
    <location>
        <begin position="122"/>
        <end position="257"/>
    </location>
</feature>
<feature type="region of interest" description="Disordered" evidence="6">
    <location>
        <begin position="617"/>
        <end position="638"/>
    </location>
</feature>
<dbReference type="OrthoDB" id="206848at2759"/>
<evidence type="ECO:0000256" key="5">
    <source>
        <dbReference type="ARBA" id="ARBA00023098"/>
    </source>
</evidence>
<feature type="compositionally biased region" description="Low complexity" evidence="6">
    <location>
        <begin position="679"/>
        <end position="690"/>
    </location>
</feature>
<evidence type="ECO:0000256" key="2">
    <source>
        <dbReference type="ARBA" id="ARBA00022525"/>
    </source>
</evidence>
<keyword evidence="4" id="KW-0378">Hydrolase</keyword>
<evidence type="ECO:0000313" key="9">
    <source>
        <dbReference type="Proteomes" id="UP000053664"/>
    </source>
</evidence>
<protein>
    <recommendedName>
        <fullName evidence="7">Lipase-like C-terminal domain-containing protein</fullName>
    </recommendedName>
</protein>
<dbReference type="RefSeq" id="XP_007879126.1">
    <property type="nucleotide sequence ID" value="XM_007880935.1"/>
</dbReference>
<feature type="region of interest" description="Disordered" evidence="6">
    <location>
        <begin position="678"/>
        <end position="715"/>
    </location>
</feature>
<dbReference type="KEGG" id="pfp:PFL1_03418"/>
<name>A0A061HAS5_9BASI</name>
<feature type="compositionally biased region" description="Low complexity" evidence="6">
    <location>
        <begin position="430"/>
        <end position="444"/>
    </location>
</feature>
<dbReference type="GO" id="GO:0006629">
    <property type="term" value="P:lipid metabolic process"/>
    <property type="evidence" value="ECO:0007669"/>
    <property type="project" value="UniProtKB-KW"/>
</dbReference>
<evidence type="ECO:0000256" key="3">
    <source>
        <dbReference type="ARBA" id="ARBA00022729"/>
    </source>
</evidence>
<keyword evidence="3" id="KW-0732">Signal</keyword>
<evidence type="ECO:0000313" key="8">
    <source>
        <dbReference type="EMBL" id="EPQ29130.1"/>
    </source>
</evidence>
<organism evidence="8 9">
    <name type="scientific">Pseudozyma flocculosa PF-1</name>
    <dbReference type="NCBI Taxonomy" id="1277687"/>
    <lineage>
        <taxon>Eukaryota</taxon>
        <taxon>Fungi</taxon>
        <taxon>Dikarya</taxon>
        <taxon>Basidiomycota</taxon>
        <taxon>Ustilaginomycotina</taxon>
        <taxon>Ustilaginomycetes</taxon>
        <taxon>Ustilaginales</taxon>
        <taxon>Ustilaginaceae</taxon>
        <taxon>Pseudozyma</taxon>
    </lineage>
</organism>
<dbReference type="Proteomes" id="UP000053664">
    <property type="component" value="Unassembled WGS sequence"/>
</dbReference>
<evidence type="ECO:0000259" key="7">
    <source>
        <dbReference type="Pfam" id="PF24708"/>
    </source>
</evidence>
<feature type="compositionally biased region" description="Basic and acidic residues" evidence="6">
    <location>
        <begin position="329"/>
        <end position="339"/>
    </location>
</feature>
<dbReference type="InterPro" id="IPR029058">
    <property type="entry name" value="AB_hydrolase_fold"/>
</dbReference>
<sequence length="784" mass="86640">MAAPSLGTTAQQYGGTTSATLDGSLLPPLIIVEGFLSAAQSVVWGNEFRTYLGIGHQQFLDHLESPPDALPETAPAADDGSEDRKLLCSTATPATTKTKTKTTTGKRKRRSQLGSSRLVVFAPIGPVSSLHDRACELFYALRGGTVDYGAEHAREHGHSRWGRRFETALCPLWGREVRLDNGEVEKRMPAHFLGHSLGGPTILKLQQLLRKGFFDAALDYDREAGTRWRPEDLLLSVTSISSPFRGTPLVYSLGSEPIPEPRVRFFSLGSLIAKAVHVAAYLDVPFFDAHADAWHFSWRGMRSKMQLQRQGGGSRAIQLDPHTVTVRSGDSDLEQRGEKNQSTSSEQAEDEERYEDRRLPSRSQATITEGGRAGQDNDNDVGGRDWQGLRGFLRQLLKSDWAEGRDCAPWDCTLGERERDDESDGWGLEPLPRAPSSSSSYPSPTATEMGRRSPRTWYRSYAGYMTVPSQQEAGRSGEAQVRGLPYHQPPSYLNLYPFTLTSHLIGRYDYASIEPPPRWLEFEADGKTVRPTAGLWKWYCNDGVVPLASQFHPGECQPGRCRHAEGILSTLLVPSSSWPMPYSEGKRTPCEDQADGRQIDLPTREDIEAAAADDIEAFPLGGGGEGKRWTAGTRPKRPSLLRGAKSVATVALSTTARAFGLEGNGALLTPCDEDLDRFLPLPVTSSPPSTADHDRKGGGKRQEERQRRQRLPSWDMTLPEPNQWYTVELDATDHATLCPFWTGSDLQKQFWTGIGVYLASVDLQAGFSHSHSHSHIHSHSHCKT</sequence>
<dbReference type="GO" id="GO:0016787">
    <property type="term" value="F:hydrolase activity"/>
    <property type="evidence" value="ECO:0007669"/>
    <property type="project" value="UniProtKB-KW"/>
</dbReference>
<feature type="compositionally biased region" description="Basic residues" evidence="6">
    <location>
        <begin position="98"/>
        <end position="111"/>
    </location>
</feature>
<feature type="region of interest" description="Disordered" evidence="6">
    <location>
        <begin position="63"/>
        <end position="111"/>
    </location>
</feature>
<dbReference type="AlphaFoldDB" id="A0A061HAS5"/>
<dbReference type="HOGENOM" id="CLU_019900_1_0_1"/>
<gene>
    <name evidence="8" type="ORF">PFL1_03418</name>
</gene>
<feature type="region of interest" description="Disordered" evidence="6">
    <location>
        <begin position="408"/>
        <end position="452"/>
    </location>
</feature>
<feature type="region of interest" description="Disordered" evidence="6">
    <location>
        <begin position="307"/>
        <end position="383"/>
    </location>
</feature>
<dbReference type="GO" id="GO:0005576">
    <property type="term" value="C:extracellular region"/>
    <property type="evidence" value="ECO:0007669"/>
    <property type="project" value="UniProtKB-SubCell"/>
</dbReference>
<dbReference type="PANTHER" id="PTHR34043:SF3">
    <property type="entry name" value="ALPHA_BETA-HYDROLASES SUPERFAMILY PROTEIN"/>
    <property type="match status" value="1"/>
</dbReference>
<evidence type="ECO:0000256" key="6">
    <source>
        <dbReference type="SAM" id="MobiDB-lite"/>
    </source>
</evidence>
<feature type="compositionally biased region" description="Basic and acidic residues" evidence="6">
    <location>
        <begin position="691"/>
        <end position="706"/>
    </location>
</feature>
<evidence type="ECO:0000256" key="1">
    <source>
        <dbReference type="ARBA" id="ARBA00004613"/>
    </source>
</evidence>
<dbReference type="GeneID" id="19317528"/>
<reference evidence="8 9" key="1">
    <citation type="journal article" date="2013" name="Plant Cell">
        <title>The transition from a phytopathogenic smut ancestor to an anamorphic biocontrol agent deciphered by comparative whole-genome analysis.</title>
        <authorList>
            <person name="Lefebvre F."/>
            <person name="Joly D.L."/>
            <person name="Labbe C."/>
            <person name="Teichmann B."/>
            <person name="Linning R."/>
            <person name="Belzile F."/>
            <person name="Bakkeren G."/>
            <person name="Belanger R.R."/>
        </authorList>
    </citation>
    <scope>NUCLEOTIDE SEQUENCE [LARGE SCALE GENOMIC DNA]</scope>
    <source>
        <strain evidence="8 9">PF-1</strain>
    </source>
</reference>
<feature type="compositionally biased region" description="Basic and acidic residues" evidence="6">
    <location>
        <begin position="408"/>
        <end position="420"/>
    </location>
</feature>
<keyword evidence="5" id="KW-0443">Lipid metabolism</keyword>
<keyword evidence="2" id="KW-0964">Secreted</keyword>
<comment type="subcellular location">
    <subcellularLocation>
        <location evidence="1">Secreted</location>
    </subcellularLocation>
</comment>
<proteinExistence type="predicted"/>
<dbReference type="InterPro" id="IPR056304">
    <property type="entry name" value="Lip-like_C"/>
</dbReference>
<dbReference type="PANTHER" id="PTHR34043">
    <property type="entry name" value="ALPHA/BETA-HYDROLASES SUPERFAMILY PROTEIN"/>
    <property type="match status" value="1"/>
</dbReference>
<dbReference type="eggNOG" id="ENOG502QPNZ">
    <property type="taxonomic scope" value="Eukaryota"/>
</dbReference>
<dbReference type="Gene3D" id="3.40.50.1820">
    <property type="entry name" value="alpha/beta hydrolase"/>
    <property type="match status" value="2"/>
</dbReference>
<evidence type="ECO:0000256" key="4">
    <source>
        <dbReference type="ARBA" id="ARBA00022801"/>
    </source>
</evidence>